<dbReference type="PANTHER" id="PTHR10357">
    <property type="entry name" value="ALPHA-AMYLASE FAMILY MEMBER"/>
    <property type="match status" value="1"/>
</dbReference>
<dbReference type="PANTHER" id="PTHR10357:SF216">
    <property type="entry name" value="MALTOOLIGOSYL TREHALOSE SYNTHASE-RELATED"/>
    <property type="match status" value="1"/>
</dbReference>
<dbReference type="Pfam" id="PF00128">
    <property type="entry name" value="Alpha-amylase"/>
    <property type="match status" value="1"/>
</dbReference>
<dbReference type="AlphaFoldDB" id="M2XF17"/>
<proteinExistence type="predicted"/>
<dbReference type="InterPro" id="IPR006047">
    <property type="entry name" value="GH13_cat_dom"/>
</dbReference>
<dbReference type="Gene3D" id="3.30.1590.10">
    <property type="entry name" value="Maltooligosyl trehalose synthase, domain 2"/>
    <property type="match status" value="1"/>
</dbReference>
<accession>M2XF17</accession>
<comment type="caution">
    <text evidence="2">The sequence shown here is derived from an EMBL/GenBank/DDBJ whole genome shotgun (WGS) entry which is preliminary data.</text>
</comment>
<dbReference type="Proteomes" id="UP000009877">
    <property type="component" value="Unassembled WGS sequence"/>
</dbReference>
<dbReference type="RefSeq" id="WP_006213468.1">
    <property type="nucleotide sequence ID" value="NZ_ANHZ02000002.1"/>
</dbReference>
<dbReference type="GO" id="GO:0005992">
    <property type="term" value="P:trehalose biosynthetic process"/>
    <property type="evidence" value="ECO:0007669"/>
    <property type="project" value="TreeGrafter"/>
</dbReference>
<dbReference type="NCBIfam" id="TIGR02401">
    <property type="entry name" value="trehalose_TreY"/>
    <property type="match status" value="1"/>
</dbReference>
<dbReference type="GO" id="GO:0047470">
    <property type="term" value="F:(1,4)-alpha-D-glucan 1-alpha-D-glucosylmutase activity"/>
    <property type="evidence" value="ECO:0007669"/>
    <property type="project" value="TreeGrafter"/>
</dbReference>
<reference evidence="2 3" key="1">
    <citation type="journal article" date="2014" name="Genome Announc.">
        <title>Draft Genome Sequence of Kocuria palustris PEL.</title>
        <authorList>
            <person name="Sharma G."/>
            <person name="Khatri I."/>
            <person name="Subramanian S."/>
        </authorList>
    </citation>
    <scope>NUCLEOTIDE SEQUENCE [LARGE SCALE GENOMIC DNA]</scope>
    <source>
        <strain evidence="2 3">PEL</strain>
    </source>
</reference>
<dbReference type="SUPFAM" id="SSF51445">
    <property type="entry name" value="(Trans)glycosidases"/>
    <property type="match status" value="1"/>
</dbReference>
<dbReference type="Gene3D" id="1.10.150.200">
    <property type="entry name" value="Maltooligosyl trehalose synthase, domain 3"/>
    <property type="match status" value="1"/>
</dbReference>
<evidence type="ECO:0000259" key="1">
    <source>
        <dbReference type="SMART" id="SM00642"/>
    </source>
</evidence>
<evidence type="ECO:0000313" key="2">
    <source>
        <dbReference type="EMBL" id="EME37711.1"/>
    </source>
</evidence>
<dbReference type="GO" id="GO:0030980">
    <property type="term" value="P:alpha-glucan catabolic process"/>
    <property type="evidence" value="ECO:0007669"/>
    <property type="project" value="TreeGrafter"/>
</dbReference>
<dbReference type="STRING" id="71999.KPaMU14_09720"/>
<keyword evidence="3" id="KW-1185">Reference proteome</keyword>
<evidence type="ECO:0000313" key="3">
    <source>
        <dbReference type="Proteomes" id="UP000009877"/>
    </source>
</evidence>
<dbReference type="CDD" id="cd11336">
    <property type="entry name" value="AmyAc_MTSase"/>
    <property type="match status" value="1"/>
</dbReference>
<dbReference type="InterPro" id="IPR017853">
    <property type="entry name" value="GH"/>
</dbReference>
<dbReference type="EMBL" id="ANHZ02000002">
    <property type="protein sequence ID" value="EME37711.1"/>
    <property type="molecule type" value="Genomic_DNA"/>
</dbReference>
<dbReference type="Gene3D" id="3.20.20.80">
    <property type="entry name" value="Glycosidases"/>
    <property type="match status" value="1"/>
</dbReference>
<name>M2XF17_9MICC</name>
<dbReference type="InterPro" id="IPR013797">
    <property type="entry name" value="Maltooligo_trehalose_synth_4"/>
</dbReference>
<dbReference type="SMART" id="SM00642">
    <property type="entry name" value="Aamy"/>
    <property type="match status" value="1"/>
</dbReference>
<gene>
    <name evidence="2" type="ORF">C884_01085</name>
</gene>
<dbReference type="Gene3D" id="1.10.10.470">
    <property type="entry name" value="Maltooligosyl trehalose synthase, domain 4"/>
    <property type="match status" value="1"/>
</dbReference>
<sequence>MRIPASTYRLQITPDFDLTAAAEQLERLHALGADWVYLSPVLRSVGGSDHGYDVADPTEVDPARGGRDAFDRFCRSAHELDLGVLVDIVPNHQGVASPAENPWWWSLLRDGRGSEHAQAFDVDWESFGDRVMIPVLGDDADEDGTPRPGRADQALEQLEVELRDGQPVLTYFDNVYPVAEGTAMFDDDGRATEPARMIHERQNYELVNWRRGDAALNYRRFFTIATLAGIRVEDRQVFEDSHVEVRRWIDEGLVDGLRIDHPDGVRDPAQYLGWLAELTGGRYTLIEKILEPGELLPREWLEQGLTAGTTGYDALGVIDRLLVDPDGEYPLTALDASLRAGSSAEQAQEGDWERMIHGTKRAVTDGSLHAEVERLAREASVEPALEGVSHETLVDALSEVLSCFGVYRTYLPWGSEHLAEALEASQGSRPELAEVLTALGPVLGLGVEDESELTPAARRFQQTSGMVMAKGVEDSAFYRYSRLTSLTEVGGDPSSFSLSAQEAHDEFARRHRDEPLAMTTLSTHDTKRSESVRARISVLAEIGEEWAVALASVERDAHARGVGPLADRTLVNLVLQAMVGAWPISRERAVDYALKAARESGTATAWVDGDEAFEADLSGLIDLVLEDPAVRGTVEGIVRRVQAPGWSNALSQKLIQLTVPGVPDVYQGSEQWAPALVDPDNRRPVDHAEIAQRLAALDERRDDPSVAREHSVPAVDETGDAKLLVTSRALRLRRDRPELFSDYAPLQAEGEQAEHLFAFDRGGALTLATRLPVGLEAAGGWGETNLVLPDGQWKDALTGGSFSGTVRVGEVLDLLPVALLVRD</sequence>
<dbReference type="InterPro" id="IPR012767">
    <property type="entry name" value="Trehalose_TreY"/>
</dbReference>
<protein>
    <submittedName>
        <fullName evidence="2">Malto-oligosyltrehalose synthase</fullName>
    </submittedName>
</protein>
<organism evidence="2 3">
    <name type="scientific">Kocuria palustris PEL</name>
    <dbReference type="NCBI Taxonomy" id="1236550"/>
    <lineage>
        <taxon>Bacteria</taxon>
        <taxon>Bacillati</taxon>
        <taxon>Actinomycetota</taxon>
        <taxon>Actinomycetes</taxon>
        <taxon>Micrococcales</taxon>
        <taxon>Micrococcaceae</taxon>
        <taxon>Kocuria</taxon>
    </lineage>
</organism>
<feature type="domain" description="Glycosyl hydrolase family 13 catalytic" evidence="1">
    <location>
        <begin position="11"/>
        <end position="698"/>
    </location>
</feature>